<dbReference type="AlphaFoldDB" id="W2XRW7"/>
<dbReference type="Pfam" id="PF13359">
    <property type="entry name" value="DDE_Tnp_4"/>
    <property type="match status" value="1"/>
</dbReference>
<evidence type="ECO:0000256" key="1">
    <source>
        <dbReference type="ARBA" id="ARBA00001968"/>
    </source>
</evidence>
<dbReference type="EMBL" id="ANIX01000385">
    <property type="protein sequence ID" value="ETP25143.1"/>
    <property type="molecule type" value="Genomic_DNA"/>
</dbReference>
<protein>
    <recommendedName>
        <fullName evidence="4">DDE Tnp4 domain-containing protein</fullName>
    </recommendedName>
</protein>
<evidence type="ECO:0000256" key="3">
    <source>
        <dbReference type="SAM" id="MobiDB-lite"/>
    </source>
</evidence>
<organism evidence="5 6">
    <name type="scientific">Phytophthora nicotianae CJ01A1</name>
    <dbReference type="NCBI Taxonomy" id="1317063"/>
    <lineage>
        <taxon>Eukaryota</taxon>
        <taxon>Sar</taxon>
        <taxon>Stramenopiles</taxon>
        <taxon>Oomycota</taxon>
        <taxon>Peronosporomycetes</taxon>
        <taxon>Peronosporales</taxon>
        <taxon>Peronosporaceae</taxon>
        <taxon>Phytophthora</taxon>
    </lineage>
</organism>
<dbReference type="Proteomes" id="UP000018958">
    <property type="component" value="Unassembled WGS sequence"/>
</dbReference>
<evidence type="ECO:0000259" key="4">
    <source>
        <dbReference type="Pfam" id="PF13359"/>
    </source>
</evidence>
<evidence type="ECO:0000313" key="5">
    <source>
        <dbReference type="EMBL" id="ETP25143.1"/>
    </source>
</evidence>
<accession>W2XRW7</accession>
<evidence type="ECO:0000313" key="6">
    <source>
        <dbReference type="Proteomes" id="UP000018958"/>
    </source>
</evidence>
<dbReference type="InterPro" id="IPR027806">
    <property type="entry name" value="HARBI1_dom"/>
</dbReference>
<feature type="region of interest" description="Disordered" evidence="3">
    <location>
        <begin position="74"/>
        <end position="97"/>
    </location>
</feature>
<dbReference type="OrthoDB" id="116425at2759"/>
<comment type="caution">
    <text evidence="5">The sequence shown here is derived from an EMBL/GenBank/DDBJ whole genome shotgun (WGS) entry which is preliminary data.</text>
</comment>
<keyword evidence="2" id="KW-0479">Metal-binding</keyword>
<feature type="domain" description="DDE Tnp4" evidence="4">
    <location>
        <begin position="545"/>
        <end position="611"/>
    </location>
</feature>
<sequence>MGPYLGKYAFKMLLRQHELATGPNASYETSNADNGVTILTNTKIGESHEVNARLSVSSCIFFADLPPTLPSRDVRARKVELQDTGEGPRSSRSHEWKEEDDELARWDDFGFATHGQVKLMAHIIKARNNFKLVEAAISWIDSVEFRVGDIVPPSRMQRPLPRIRRHKQAVGELNLHEWYVGRHAQYGTEFLDFRETLWLHSRSIIGGLFALRESYEAVGIVNPRFHDFDHPDQKMRTAKGYRAAVPGIKKVIKGQFVVWRMVSRCVGAAAVWGCWSDFWNDSLYDVLDYLRIRNLYNVEALKRHISIMAEVRKILESLFVRSRAHDKLDADCQSRRQCVSSVRLDDDNDDIDSPSPIYHQFLRDDTQSIATLTNFAPLEFERLWNSIRAHAADHWNVGRGRKSKQQPKDVLFMFLVVLKHCGKWDVVANVLRIKTGTFQKMILSFAEVVSPYLYEKYVVSAAGKFTMEALVLGDNTFHNYPSARYAPDVTFQQSNMPTGQTSSSRLQSRADIQIFRNNHEFHLQHLLMSSMETELADEGPLTTEHPDSWAVLADKGYQGLAADFRAITPFKKQPLRELTLEQMETNDRIAHDRVLVENYFGRLCTLWAMCSDKYRWDEGNYDMFFSCRLRGISHDANTKKLAVQRRYREKRRMLVAHVDRLGCRSARQRESGEESEDFFDHESTAFA</sequence>
<proteinExistence type="predicted"/>
<evidence type="ECO:0000256" key="2">
    <source>
        <dbReference type="ARBA" id="ARBA00022723"/>
    </source>
</evidence>
<comment type="cofactor">
    <cofactor evidence="1">
        <name>a divalent metal cation</name>
        <dbReference type="ChEBI" id="CHEBI:60240"/>
    </cofactor>
</comment>
<gene>
    <name evidence="5" type="ORF">F441_01944</name>
</gene>
<feature type="region of interest" description="Disordered" evidence="3">
    <location>
        <begin position="666"/>
        <end position="687"/>
    </location>
</feature>
<reference evidence="5 6" key="1">
    <citation type="submission" date="2013-11" db="EMBL/GenBank/DDBJ databases">
        <title>The Genome Sequence of Phytophthora parasitica CJ01A1.</title>
        <authorList>
            <consortium name="The Broad Institute Genomics Platform"/>
            <person name="Russ C."/>
            <person name="Tyler B."/>
            <person name="Panabieres F."/>
            <person name="Shan W."/>
            <person name="Tripathy S."/>
            <person name="Grunwald N."/>
            <person name="Machado M."/>
            <person name="Johnson C.S."/>
            <person name="Walker B."/>
            <person name="Young S.K."/>
            <person name="Zeng Q."/>
            <person name="Gargeya S."/>
            <person name="Fitzgerald M."/>
            <person name="Haas B."/>
            <person name="Abouelleil A."/>
            <person name="Allen A.W."/>
            <person name="Alvarado L."/>
            <person name="Arachchi H.M."/>
            <person name="Berlin A.M."/>
            <person name="Chapman S.B."/>
            <person name="Gainer-Dewar J."/>
            <person name="Goldberg J."/>
            <person name="Griggs A."/>
            <person name="Gujja S."/>
            <person name="Hansen M."/>
            <person name="Howarth C."/>
            <person name="Imamovic A."/>
            <person name="Ireland A."/>
            <person name="Larimer J."/>
            <person name="McCowan C."/>
            <person name="Murphy C."/>
            <person name="Pearson M."/>
            <person name="Poon T.W."/>
            <person name="Priest M."/>
            <person name="Roberts A."/>
            <person name="Saif S."/>
            <person name="Shea T."/>
            <person name="Sisk P."/>
            <person name="Sykes S."/>
            <person name="Wortman J."/>
            <person name="Nusbaum C."/>
            <person name="Birren B."/>
        </authorList>
    </citation>
    <scope>NUCLEOTIDE SEQUENCE [LARGE SCALE GENOMIC DNA]</scope>
    <source>
        <strain evidence="5 6">CJ01A1</strain>
    </source>
</reference>
<name>W2XRW7_PHYNI</name>
<dbReference type="GO" id="GO:0046872">
    <property type="term" value="F:metal ion binding"/>
    <property type="evidence" value="ECO:0007669"/>
    <property type="project" value="UniProtKB-KW"/>
</dbReference>